<protein>
    <submittedName>
        <fullName evidence="2">Uncharacterized protein</fullName>
    </submittedName>
</protein>
<proteinExistence type="predicted"/>
<accession>A0A2V1AU14</accession>
<keyword evidence="1" id="KW-0732">Signal</keyword>
<dbReference type="VEuPathDB" id="FungiDB:CXQ85_000224"/>
<reference evidence="2 3" key="1">
    <citation type="submission" date="2017-12" db="EMBL/GenBank/DDBJ databases">
        <title>Genome Sequence of a Multidrug-Resistant Candida haemulonii Isolate from a Patient with Chronic Leg Ulcers in Israel.</title>
        <authorList>
            <person name="Chow N.A."/>
            <person name="Gade L."/>
            <person name="Batra D."/>
            <person name="Rowe L.A."/>
            <person name="Ben-Ami R."/>
            <person name="Loparev V.N."/>
            <person name="Litvintseva A.P."/>
        </authorList>
    </citation>
    <scope>NUCLEOTIDE SEQUENCE [LARGE SCALE GENOMIC DNA]</scope>
    <source>
        <strain evidence="2 3">B11899</strain>
    </source>
</reference>
<evidence type="ECO:0000313" key="2">
    <source>
        <dbReference type="EMBL" id="PVH21252.1"/>
    </source>
</evidence>
<dbReference type="RefSeq" id="XP_025342192.1">
    <property type="nucleotide sequence ID" value="XM_025483977.1"/>
</dbReference>
<evidence type="ECO:0000313" key="3">
    <source>
        <dbReference type="Proteomes" id="UP000244309"/>
    </source>
</evidence>
<dbReference type="AlphaFoldDB" id="A0A2V1AU14"/>
<dbReference type="OrthoDB" id="4090958at2759"/>
<evidence type="ECO:0000256" key="1">
    <source>
        <dbReference type="SAM" id="SignalP"/>
    </source>
</evidence>
<sequence length="160" mass="18513">MPITIATILFFALSVFAANLPRDFELRVEVPDSDNIFFVRNYTNAPILVSDSYYGDNGAPVSGPQFFYFDEYETLRSSRNDEYVSVQTWDAYDERKLTLLFNDTVAYHGFHKKDGYLAHHGNTTFYSCNSYPYDKYVEYLSLDGSCFLAHPVQLRLTYPL</sequence>
<feature type="chain" id="PRO_5015852977" evidence="1">
    <location>
        <begin position="18"/>
        <end position="160"/>
    </location>
</feature>
<dbReference type="GeneID" id="37005557"/>
<comment type="caution">
    <text evidence="2">The sequence shown here is derived from an EMBL/GenBank/DDBJ whole genome shotgun (WGS) entry which is preliminary data.</text>
</comment>
<dbReference type="Proteomes" id="UP000244309">
    <property type="component" value="Unassembled WGS sequence"/>
</dbReference>
<keyword evidence="3" id="KW-1185">Reference proteome</keyword>
<name>A0A2V1AU14_9ASCO</name>
<gene>
    <name evidence="2" type="ORF">CXQ85_000224</name>
</gene>
<dbReference type="EMBL" id="PKFO01000005">
    <property type="protein sequence ID" value="PVH21252.1"/>
    <property type="molecule type" value="Genomic_DNA"/>
</dbReference>
<feature type="signal peptide" evidence="1">
    <location>
        <begin position="1"/>
        <end position="17"/>
    </location>
</feature>
<organism evidence="2 3">
    <name type="scientific">Candidozyma haemuli</name>
    <dbReference type="NCBI Taxonomy" id="45357"/>
    <lineage>
        <taxon>Eukaryota</taxon>
        <taxon>Fungi</taxon>
        <taxon>Dikarya</taxon>
        <taxon>Ascomycota</taxon>
        <taxon>Saccharomycotina</taxon>
        <taxon>Pichiomycetes</taxon>
        <taxon>Metschnikowiaceae</taxon>
        <taxon>Candidozyma</taxon>
    </lineage>
</organism>